<reference evidence="5 6" key="1">
    <citation type="submission" date="2018-11" db="EMBL/GenBank/DDBJ databases">
        <title>Erythrobacter spongiae sp. nov., isolated from a marine sponge.</title>
        <authorList>
            <person name="Zhuang L."/>
            <person name="Luo L."/>
        </authorList>
    </citation>
    <scope>NUCLEOTIDE SEQUENCE [LARGE SCALE GENOMIC DNA]</scope>
    <source>
        <strain evidence="5 6">HN-E23</strain>
    </source>
</reference>
<dbReference type="GO" id="GO:0006312">
    <property type="term" value="P:mitotic recombination"/>
    <property type="evidence" value="ECO:0007669"/>
    <property type="project" value="TreeGrafter"/>
</dbReference>
<keyword evidence="4" id="KW-0234">DNA repair</keyword>
<protein>
    <recommendedName>
        <fullName evidence="7">DNA repair protein Rad52</fullName>
    </recommendedName>
</protein>
<dbReference type="AlphaFoldDB" id="A0A3N5DIK7"/>
<accession>A0A3N5DIK7</accession>
<dbReference type="PANTHER" id="PTHR12132:SF1">
    <property type="entry name" value="DNA REPAIR PROTEIN RAD52 HOMOLOG"/>
    <property type="match status" value="1"/>
</dbReference>
<evidence type="ECO:0000313" key="5">
    <source>
        <dbReference type="EMBL" id="RPF70465.1"/>
    </source>
</evidence>
<sequence>MTFTDEQNKALSAPLSPKVVAKRRQGGGEVSYIEGWHAIAEANRIFGFDGWTRETLDLRPVGQTYENKNGNKVVNYSCRVRICVGDLIREGCGFGQGIDRDEGQAHESALKEAETDAMKRAFMTFGNPFGLALYDKTQSNVREAPPPTITDEQRNELMALCDSSGFPVKRFLDTAKITDLRQLPADKFAGGKAWIIEQIALQKEAA</sequence>
<evidence type="ECO:0000256" key="1">
    <source>
        <dbReference type="ARBA" id="ARBA00006638"/>
    </source>
</evidence>
<keyword evidence="2" id="KW-0227">DNA damage</keyword>
<evidence type="ECO:0000256" key="3">
    <source>
        <dbReference type="ARBA" id="ARBA00023172"/>
    </source>
</evidence>
<dbReference type="Gene3D" id="3.30.390.80">
    <property type="entry name" value="DNA repair protein Rad52/59/22"/>
    <property type="match status" value="1"/>
</dbReference>
<comment type="caution">
    <text evidence="5">The sequence shown here is derived from an EMBL/GenBank/DDBJ whole genome shotgun (WGS) entry which is preliminary data.</text>
</comment>
<dbReference type="InterPro" id="IPR041247">
    <property type="entry name" value="Rad52_fam"/>
</dbReference>
<dbReference type="SUPFAM" id="SSF54768">
    <property type="entry name" value="dsRNA-binding domain-like"/>
    <property type="match status" value="1"/>
</dbReference>
<dbReference type="GO" id="GO:0045002">
    <property type="term" value="P:double-strand break repair via single-strand annealing"/>
    <property type="evidence" value="ECO:0007669"/>
    <property type="project" value="TreeGrafter"/>
</dbReference>
<evidence type="ECO:0000256" key="2">
    <source>
        <dbReference type="ARBA" id="ARBA00022763"/>
    </source>
</evidence>
<keyword evidence="6" id="KW-1185">Reference proteome</keyword>
<dbReference type="OrthoDB" id="149299at2"/>
<evidence type="ECO:0000256" key="4">
    <source>
        <dbReference type="ARBA" id="ARBA00023204"/>
    </source>
</evidence>
<dbReference type="EMBL" id="RPFZ01000001">
    <property type="protein sequence ID" value="RPF70465.1"/>
    <property type="molecule type" value="Genomic_DNA"/>
</dbReference>
<dbReference type="Pfam" id="PF04098">
    <property type="entry name" value="Rad52_Rad22"/>
    <property type="match status" value="1"/>
</dbReference>
<evidence type="ECO:0008006" key="7">
    <source>
        <dbReference type="Google" id="ProtNLM"/>
    </source>
</evidence>
<comment type="similarity">
    <text evidence="1">Belongs to the RAD52 family.</text>
</comment>
<gene>
    <name evidence="5" type="ORF">EG799_01585</name>
</gene>
<dbReference type="Proteomes" id="UP000275232">
    <property type="component" value="Unassembled WGS sequence"/>
</dbReference>
<evidence type="ECO:0000313" key="6">
    <source>
        <dbReference type="Proteomes" id="UP000275232"/>
    </source>
</evidence>
<dbReference type="RefSeq" id="WP_123877957.1">
    <property type="nucleotide sequence ID" value="NZ_RPFZ01000001.1"/>
</dbReference>
<organism evidence="5 6">
    <name type="scientific">Aurantiacibacter spongiae</name>
    <dbReference type="NCBI Taxonomy" id="2488860"/>
    <lineage>
        <taxon>Bacteria</taxon>
        <taxon>Pseudomonadati</taxon>
        <taxon>Pseudomonadota</taxon>
        <taxon>Alphaproteobacteria</taxon>
        <taxon>Sphingomonadales</taxon>
        <taxon>Erythrobacteraceae</taxon>
        <taxon>Aurantiacibacter</taxon>
    </lineage>
</organism>
<keyword evidence="3" id="KW-0233">DNA recombination</keyword>
<name>A0A3N5DIK7_9SPHN</name>
<dbReference type="GO" id="GO:0000724">
    <property type="term" value="P:double-strand break repair via homologous recombination"/>
    <property type="evidence" value="ECO:0007669"/>
    <property type="project" value="TreeGrafter"/>
</dbReference>
<dbReference type="InterPro" id="IPR007232">
    <property type="entry name" value="Rad52_Rad59_Rad22"/>
</dbReference>
<dbReference type="PANTHER" id="PTHR12132">
    <property type="entry name" value="DNA REPAIR AND RECOMBINATION PROTEIN RAD52, RAD59"/>
    <property type="match status" value="1"/>
</dbReference>
<proteinExistence type="inferred from homology"/>
<dbReference type="InterPro" id="IPR042525">
    <property type="entry name" value="Rad52_Rad59_Rad22_sf"/>
</dbReference>